<feature type="transmembrane region" description="Helical" evidence="7">
    <location>
        <begin position="381"/>
        <end position="402"/>
    </location>
</feature>
<dbReference type="AlphaFoldDB" id="A0A2P8Q3T0"/>
<evidence type="ECO:0000256" key="3">
    <source>
        <dbReference type="ARBA" id="ARBA00022692"/>
    </source>
</evidence>
<dbReference type="PROSITE" id="PS50146">
    <property type="entry name" value="DAGK"/>
    <property type="match status" value="1"/>
</dbReference>
<feature type="transmembrane region" description="Helical" evidence="7">
    <location>
        <begin position="233"/>
        <end position="255"/>
    </location>
</feature>
<feature type="transmembrane region" description="Helical" evidence="7">
    <location>
        <begin position="92"/>
        <end position="109"/>
    </location>
</feature>
<dbReference type="Gene3D" id="2.60.200.40">
    <property type="match status" value="1"/>
</dbReference>
<feature type="compositionally biased region" description="Basic and acidic residues" evidence="6">
    <location>
        <begin position="731"/>
        <end position="752"/>
    </location>
</feature>
<feature type="region of interest" description="Disordered" evidence="6">
    <location>
        <begin position="271"/>
        <end position="302"/>
    </location>
</feature>
<reference evidence="9 10" key="1">
    <citation type="submission" date="2018-03" db="EMBL/GenBank/DDBJ databases">
        <title>Streptomyces dioscori sp. nov., a novel endophytic actinobacterium isolated from bulbil of Dioscorea bulbifera L.</title>
        <authorList>
            <person name="Zhikuan W."/>
        </authorList>
    </citation>
    <scope>NUCLEOTIDE SEQUENCE [LARGE SCALE GENOMIC DNA]</scope>
    <source>
        <strain evidence="9 10">A217</strain>
    </source>
</reference>
<dbReference type="Proteomes" id="UP000240429">
    <property type="component" value="Unassembled WGS sequence"/>
</dbReference>
<dbReference type="Gene3D" id="3.40.50.10330">
    <property type="entry name" value="Probable inorganic polyphosphate/atp-NAD kinase, domain 1"/>
    <property type="match status" value="1"/>
</dbReference>
<dbReference type="InterPro" id="IPR017438">
    <property type="entry name" value="ATP-NAD_kinase_N"/>
</dbReference>
<feature type="transmembrane region" description="Helical" evidence="7">
    <location>
        <begin position="304"/>
        <end position="323"/>
    </location>
</feature>
<evidence type="ECO:0000256" key="1">
    <source>
        <dbReference type="ARBA" id="ARBA00004651"/>
    </source>
</evidence>
<keyword evidence="2" id="KW-1003">Cell membrane</keyword>
<protein>
    <recommendedName>
        <fullName evidence="8">DAGKc domain-containing protein</fullName>
    </recommendedName>
</protein>
<organism evidence="9 10">
    <name type="scientific">Streptomyces dioscori</name>
    <dbReference type="NCBI Taxonomy" id="2109333"/>
    <lineage>
        <taxon>Bacteria</taxon>
        <taxon>Bacillati</taxon>
        <taxon>Actinomycetota</taxon>
        <taxon>Actinomycetes</taxon>
        <taxon>Kitasatosporales</taxon>
        <taxon>Streptomycetaceae</taxon>
        <taxon>Streptomyces</taxon>
        <taxon>Streptomyces aurantiacus group</taxon>
    </lineage>
</organism>
<dbReference type="GO" id="GO:0016301">
    <property type="term" value="F:kinase activity"/>
    <property type="evidence" value="ECO:0007669"/>
    <property type="project" value="InterPro"/>
</dbReference>
<feature type="transmembrane region" description="Helical" evidence="7">
    <location>
        <begin position="188"/>
        <end position="213"/>
    </location>
</feature>
<dbReference type="InterPro" id="IPR017039">
    <property type="entry name" value="Virul_fac_BrkB"/>
</dbReference>
<keyword evidence="4 7" id="KW-1133">Transmembrane helix</keyword>
<dbReference type="InterPro" id="IPR016064">
    <property type="entry name" value="NAD/diacylglycerol_kinase_sf"/>
</dbReference>
<name>A0A2P8Q3T0_9ACTN</name>
<keyword evidence="3 7" id="KW-0812">Transmembrane</keyword>
<keyword evidence="5 7" id="KW-0472">Membrane</keyword>
<dbReference type="GO" id="GO:0005886">
    <property type="term" value="C:plasma membrane"/>
    <property type="evidence" value="ECO:0007669"/>
    <property type="project" value="UniProtKB-SubCell"/>
</dbReference>
<gene>
    <name evidence="9" type="ORF">C6Y14_23165</name>
</gene>
<proteinExistence type="predicted"/>
<dbReference type="SMART" id="SM00046">
    <property type="entry name" value="DAGKc"/>
    <property type="match status" value="1"/>
</dbReference>
<feature type="transmembrane region" description="Helical" evidence="7">
    <location>
        <begin position="155"/>
        <end position="176"/>
    </location>
</feature>
<feature type="transmembrane region" description="Helical" evidence="7">
    <location>
        <begin position="329"/>
        <end position="349"/>
    </location>
</feature>
<dbReference type="SUPFAM" id="SSF111331">
    <property type="entry name" value="NAD kinase/diacylglycerol kinase-like"/>
    <property type="match status" value="1"/>
</dbReference>
<evidence type="ECO:0000313" key="10">
    <source>
        <dbReference type="Proteomes" id="UP000240429"/>
    </source>
</evidence>
<keyword evidence="10" id="KW-1185">Reference proteome</keyword>
<feature type="transmembrane region" description="Helical" evidence="7">
    <location>
        <begin position="356"/>
        <end position="375"/>
    </location>
</feature>
<accession>A0A2P8Q3T0</accession>
<evidence type="ECO:0000256" key="7">
    <source>
        <dbReference type="SAM" id="Phobius"/>
    </source>
</evidence>
<feature type="region of interest" description="Disordered" evidence="6">
    <location>
        <begin position="727"/>
        <end position="758"/>
    </location>
</feature>
<evidence type="ECO:0000256" key="2">
    <source>
        <dbReference type="ARBA" id="ARBA00022475"/>
    </source>
</evidence>
<dbReference type="Pfam" id="PF00781">
    <property type="entry name" value="DAGK_cat"/>
    <property type="match status" value="1"/>
</dbReference>
<dbReference type="EMBL" id="PYBJ01000016">
    <property type="protein sequence ID" value="PSM40910.1"/>
    <property type="molecule type" value="Genomic_DNA"/>
</dbReference>
<evidence type="ECO:0000313" key="9">
    <source>
        <dbReference type="EMBL" id="PSM40910.1"/>
    </source>
</evidence>
<evidence type="ECO:0000256" key="4">
    <source>
        <dbReference type="ARBA" id="ARBA00022989"/>
    </source>
</evidence>
<comment type="caution">
    <text evidence="9">The sequence shown here is derived from an EMBL/GenBank/DDBJ whole genome shotgun (WGS) entry which is preliminary data.</text>
</comment>
<sequence length="758" mass="79872">MVFTRLARTVPGRIAGPVGRQLVSVSILDMATRLAAQAFLAALPMLFAVASFTPPAVRRELVGTLRTQLGTEGPVLTQVDEVYRGAADSMEAWGAVGVLVALLSATAFSRALQRLCERSWHLPRAGLRTVVWRWGVWLLVWVTVLVSQGTLRDGFGAGAALGFPLQLIAAVLMWWWTQHLMLAGRVAWLPLLPGALLTGIGVVLYSAVSGLWLPRSLELSVERYGPLGSVFTVLSWLIFFFAIVAGGIAIGYVLAHDPLLSPWLGLTGRGEGRTRGGSPARGDAPLRSTNDRHAMEPTTRGQRWSARGALAAATAAVLVLGVFAGLRTIALLGVGLAGLAVTAAALWWVLTRRSVWRLLAAVLAVAAPVWIVVAYTRAELAWVVVVAGALFMVAVGAGRRALVRTDGSARTPEHPAPRVRHPVLIMNPRSGGGKVARFGLREKAEALGAQVLLLEGPGETDVAELARKAATEGADLLGVAGGDGTQALVADVAASLGLPFLVVPAGTRNHFALDLGLDREDPAKALDALTDGVLLRVDLGRAAGHPFVNNVSFGAYAEVVQSPAYRDGKTRTTLELLPDLLVGHRGARLAARAGEADFEAPQALLVSNNPYGTGDIAGLGRRPRLDGGELGVVGVDVASATQAAGLLRGRRATGLTRVTAREVVVDADRERIPVGVDGEAVSLPVPVRCEARPGALRVLVPRERPGMRAPLPRLDWPRIARLALPSARGHAHPEAPHPEAAHPEAAHPETARPTEPGG</sequence>
<dbReference type="OrthoDB" id="3208200at2"/>
<feature type="domain" description="DAGKc" evidence="8">
    <location>
        <begin position="417"/>
        <end position="546"/>
    </location>
</feature>
<evidence type="ECO:0000256" key="6">
    <source>
        <dbReference type="SAM" id="MobiDB-lite"/>
    </source>
</evidence>
<dbReference type="InterPro" id="IPR001206">
    <property type="entry name" value="Diacylglycerol_kinase_cat_dom"/>
</dbReference>
<feature type="transmembrane region" description="Helical" evidence="7">
    <location>
        <begin position="130"/>
        <end position="149"/>
    </location>
</feature>
<dbReference type="Pfam" id="PF03631">
    <property type="entry name" value="Virul_fac_BrkB"/>
    <property type="match status" value="1"/>
</dbReference>
<evidence type="ECO:0000259" key="8">
    <source>
        <dbReference type="PROSITE" id="PS50146"/>
    </source>
</evidence>
<evidence type="ECO:0000256" key="5">
    <source>
        <dbReference type="ARBA" id="ARBA00023136"/>
    </source>
</evidence>
<comment type="subcellular location">
    <subcellularLocation>
        <location evidence="1">Cell membrane</location>
        <topology evidence="1">Multi-pass membrane protein</topology>
    </subcellularLocation>
</comment>